<dbReference type="EMBL" id="CAJDJZ010000002">
    <property type="protein sequence ID" value="CAD0300838.1"/>
    <property type="molecule type" value="Genomic_DNA"/>
</dbReference>
<reference evidence="1" key="1">
    <citation type="submission" date="2020-07" db="EMBL/GenBank/DDBJ databases">
        <authorList>
            <person name="Ladero V."/>
        </authorList>
    </citation>
    <scope>NUCLEOTIDE SEQUENCE</scope>
</reference>
<evidence type="ECO:0000313" key="2">
    <source>
        <dbReference type="Proteomes" id="UP000543799"/>
    </source>
</evidence>
<comment type="caution">
    <text evidence="1">The sequence shown here is derived from an EMBL/GenBank/DDBJ whole genome shotgun (WGS) entry which is preliminary data.</text>
</comment>
<sequence>MENTVTMYETIENEYSEYQKEHKFPIKIVLEYLETDDLNELNNFLEEYNSDDTRGILQLI</sequence>
<organism evidence="1 2">
    <name type="scientific">Enterococcus phage vB_EfaH_149</name>
    <dbReference type="NCBI Taxonomy" id="2730535"/>
    <lineage>
        <taxon>Viruses</taxon>
        <taxon>Duplodnaviria</taxon>
        <taxon>Heunggongvirae</taxon>
        <taxon>Uroviricota</taxon>
        <taxon>Caudoviricetes</taxon>
        <taxon>Herelleviridae</taxon>
        <taxon>Brockvirinae</taxon>
        <taxon>Kochikohdavirus</taxon>
        <taxon>Kochikohdavirus kv149</taxon>
    </lineage>
</organism>
<evidence type="ECO:0000313" key="1">
    <source>
        <dbReference type="EMBL" id="CAD0300838.1"/>
    </source>
</evidence>
<dbReference type="Proteomes" id="UP000543799">
    <property type="component" value="Unassembled WGS sequence"/>
</dbReference>
<name>A0ACA9AT86_9CAUD</name>
<protein>
    <submittedName>
        <fullName evidence="1">Uncharacterized protein</fullName>
    </submittedName>
</protein>
<accession>A0ACA9AT86</accession>
<keyword evidence="2" id="KW-1185">Reference proteome</keyword>
<proteinExistence type="predicted"/>